<dbReference type="Proteomes" id="UP001177021">
    <property type="component" value="Unassembled WGS sequence"/>
</dbReference>
<evidence type="ECO:0000313" key="2">
    <source>
        <dbReference type="Proteomes" id="UP001177021"/>
    </source>
</evidence>
<comment type="caution">
    <text evidence="1">The sequence shown here is derived from an EMBL/GenBank/DDBJ whole genome shotgun (WGS) entry which is preliminary data.</text>
</comment>
<protein>
    <submittedName>
        <fullName evidence="1">Uncharacterized protein</fullName>
    </submittedName>
</protein>
<dbReference type="EMBL" id="CASHSV030000098">
    <property type="protein sequence ID" value="CAJ2645500.1"/>
    <property type="molecule type" value="Genomic_DNA"/>
</dbReference>
<proteinExistence type="predicted"/>
<reference evidence="1" key="1">
    <citation type="submission" date="2023-10" db="EMBL/GenBank/DDBJ databases">
        <authorList>
            <person name="Rodriguez Cubillos JULIANA M."/>
            <person name="De Vega J."/>
        </authorList>
    </citation>
    <scope>NUCLEOTIDE SEQUENCE</scope>
</reference>
<organism evidence="1 2">
    <name type="scientific">Trifolium pratense</name>
    <name type="common">Red clover</name>
    <dbReference type="NCBI Taxonomy" id="57577"/>
    <lineage>
        <taxon>Eukaryota</taxon>
        <taxon>Viridiplantae</taxon>
        <taxon>Streptophyta</taxon>
        <taxon>Embryophyta</taxon>
        <taxon>Tracheophyta</taxon>
        <taxon>Spermatophyta</taxon>
        <taxon>Magnoliopsida</taxon>
        <taxon>eudicotyledons</taxon>
        <taxon>Gunneridae</taxon>
        <taxon>Pentapetalae</taxon>
        <taxon>rosids</taxon>
        <taxon>fabids</taxon>
        <taxon>Fabales</taxon>
        <taxon>Fabaceae</taxon>
        <taxon>Papilionoideae</taxon>
        <taxon>50 kb inversion clade</taxon>
        <taxon>NPAAA clade</taxon>
        <taxon>Hologalegina</taxon>
        <taxon>IRL clade</taxon>
        <taxon>Trifolieae</taxon>
        <taxon>Trifolium</taxon>
    </lineage>
</organism>
<name>A0ACB0JMK3_TRIPR</name>
<accession>A0ACB0JMK3</accession>
<evidence type="ECO:0000313" key="1">
    <source>
        <dbReference type="EMBL" id="CAJ2645500.1"/>
    </source>
</evidence>
<gene>
    <name evidence="1" type="ORF">MILVUS5_LOCUS14389</name>
</gene>
<keyword evidence="2" id="KW-1185">Reference proteome</keyword>
<sequence>MPMWMDGGILIGVARPYILLLETKQSGKYMTYQMNLLVTNGLSNITLPDPGSVSRILNAFVCMICETAGQLVFLTYIILR</sequence>